<proteinExistence type="predicted"/>
<protein>
    <submittedName>
        <fullName evidence="3">ACT domain-containing protein</fullName>
    </submittedName>
</protein>
<dbReference type="Gene3D" id="3.30.2130.10">
    <property type="entry name" value="VC0802-like"/>
    <property type="match status" value="1"/>
</dbReference>
<dbReference type="Pfam" id="PF21631">
    <property type="entry name" value="A9CJY8-like_N"/>
    <property type="match status" value="1"/>
</dbReference>
<evidence type="ECO:0000313" key="3">
    <source>
        <dbReference type="EMBL" id="TQE93375.1"/>
    </source>
</evidence>
<evidence type="ECO:0000259" key="1">
    <source>
        <dbReference type="Pfam" id="PF13840"/>
    </source>
</evidence>
<dbReference type="InterPro" id="IPR045865">
    <property type="entry name" value="ACT-like_dom_sf"/>
</dbReference>
<sequence length="141" mass="15413">MTATRRCLPEWTRRAPLQLRLLAPEFAVCRLDQHAAIPGWATAGPFYAITRTGRELSIVCPAEQVPQEVHCQRGWRCLEVDGPLDFSLIGVLASLTAPLAQAGVSVFALSTYDTDYLMVQISNLDRAITALAAAGHMVHPE</sequence>
<dbReference type="PANTHER" id="PTHR31131">
    <property type="entry name" value="CHROMOSOME 1, WHOLE GENOME SHOTGUN SEQUENCE"/>
    <property type="match status" value="1"/>
</dbReference>
<comment type="caution">
    <text evidence="3">The sequence shown here is derived from an EMBL/GenBank/DDBJ whole genome shotgun (WGS) entry which is preliminary data.</text>
</comment>
<dbReference type="SUPFAM" id="SSF55021">
    <property type="entry name" value="ACT-like"/>
    <property type="match status" value="2"/>
</dbReference>
<dbReference type="InterPro" id="IPR027795">
    <property type="entry name" value="CASTOR_ACT_dom"/>
</dbReference>
<organism evidence="3 4">
    <name type="scientific">Litorilinea aerophila</name>
    <dbReference type="NCBI Taxonomy" id="1204385"/>
    <lineage>
        <taxon>Bacteria</taxon>
        <taxon>Bacillati</taxon>
        <taxon>Chloroflexota</taxon>
        <taxon>Caldilineae</taxon>
        <taxon>Caldilineales</taxon>
        <taxon>Caldilineaceae</taxon>
        <taxon>Litorilinea</taxon>
    </lineage>
</organism>
<dbReference type="EMBL" id="VIGC01000041">
    <property type="protein sequence ID" value="TQE93375.1"/>
    <property type="molecule type" value="Genomic_DNA"/>
</dbReference>
<dbReference type="Pfam" id="PF13840">
    <property type="entry name" value="ACT_7"/>
    <property type="match status" value="1"/>
</dbReference>
<dbReference type="InterPro" id="IPR049447">
    <property type="entry name" value="A9CJY8-like_N"/>
</dbReference>
<evidence type="ECO:0000313" key="4">
    <source>
        <dbReference type="Proteomes" id="UP000317371"/>
    </source>
</evidence>
<feature type="domain" description="CASTOR ACT" evidence="1">
    <location>
        <begin position="72"/>
        <end position="131"/>
    </location>
</feature>
<dbReference type="InterPro" id="IPR051719">
    <property type="entry name" value="CASTOR_mTORC1"/>
</dbReference>
<keyword evidence="4" id="KW-1185">Reference proteome</keyword>
<dbReference type="Proteomes" id="UP000317371">
    <property type="component" value="Unassembled WGS sequence"/>
</dbReference>
<dbReference type="AlphaFoldDB" id="A0A540V9K2"/>
<gene>
    <name evidence="3" type="ORF">FKZ61_21545</name>
</gene>
<accession>A0A540V9K2</accession>
<dbReference type="PIRSF" id="PIRSF008459">
    <property type="entry name" value="UCP008459"/>
    <property type="match status" value="1"/>
</dbReference>
<dbReference type="InterPro" id="IPR016540">
    <property type="entry name" value="UCP008459"/>
</dbReference>
<reference evidence="3 4" key="1">
    <citation type="submission" date="2019-06" db="EMBL/GenBank/DDBJ databases">
        <title>Genome sequence of Litorilinea aerophila BAA-2444.</title>
        <authorList>
            <person name="Maclea K.S."/>
            <person name="Maurais E.G."/>
            <person name="Iannazzi L.C."/>
        </authorList>
    </citation>
    <scope>NUCLEOTIDE SEQUENCE [LARGE SCALE GENOMIC DNA]</scope>
    <source>
        <strain evidence="3 4">ATCC BAA-2444</strain>
    </source>
</reference>
<dbReference type="OrthoDB" id="5615858at2"/>
<dbReference type="PANTHER" id="PTHR31131:SF6">
    <property type="entry name" value="CASTOR ACT DOMAIN-CONTAINING PROTEIN"/>
    <property type="match status" value="1"/>
</dbReference>
<feature type="domain" description="A9CJY8-like N-terminal" evidence="2">
    <location>
        <begin position="25"/>
        <end position="68"/>
    </location>
</feature>
<dbReference type="InParanoid" id="A0A540V9K2"/>
<name>A0A540V9K2_9CHLR</name>
<evidence type="ECO:0000259" key="2">
    <source>
        <dbReference type="Pfam" id="PF21631"/>
    </source>
</evidence>